<dbReference type="PANTHER" id="PTHR10039:SF14">
    <property type="entry name" value="NACHT DOMAIN-CONTAINING PROTEIN"/>
    <property type="match status" value="1"/>
</dbReference>
<reference evidence="4" key="1">
    <citation type="journal article" date="2015" name="Genome Announc.">
        <title>Draft genome sequence of the fungus Penicillium brasilianum MG11.</title>
        <authorList>
            <person name="Horn F."/>
            <person name="Linde J."/>
            <person name="Mattern D.J."/>
            <person name="Walther G."/>
            <person name="Guthke R."/>
            <person name="Brakhage A.A."/>
            <person name="Valiante V."/>
        </authorList>
    </citation>
    <scope>NUCLEOTIDE SEQUENCE [LARGE SCALE GENOMIC DNA]</scope>
    <source>
        <strain evidence="4">MG11</strain>
    </source>
</reference>
<dbReference type="InterPro" id="IPR027417">
    <property type="entry name" value="P-loop_NTPase"/>
</dbReference>
<name>A0A0F7U0W5_PENBI</name>
<protein>
    <recommendedName>
        <fullName evidence="2">NACHT domain-containing protein</fullName>
    </recommendedName>
</protein>
<evidence type="ECO:0000313" key="3">
    <source>
        <dbReference type="EMBL" id="CEJ62554.1"/>
    </source>
</evidence>
<sequence length="560" mass="63916">MGSTASFRGSNYGSQIGANYGSVTNEFHLPWDLDDKLSPVSGAAFDSYVDQHEDQCLPGTRTDLLYQISEWASSPQGRCIFWLNGIAGTGKSTISRTMAKSFSLSQSLGASFFFKRGEGDRGNARKLFPTIASQLAINIPEIALVLQETVRENPGIITKTMREQFEKLLLQPLHSLERSKMPTQNIVIVIDALDECEKDLEIRLILQLLPRLKNIAAMRLRVLLTSRPDLPIRLGFLRIADDDHTDFVLHDIPLEVIKRDISLFFDHRLIEIRTERFLPSDWPGDEGLQKLVALSAPLFIFAATICRIFEEPDWDPIDSLTEILAGQNDHSKLDRTYLPILDRLLDRQHEKHKERLVSEFQQVIGAIVTLESPLSVPSLAKLLDLPARLIRLRLDPLHSVLRVPENETIPVRLFHLSFRDFLLNPQTRKKTPLGINETEMHYRLAKQCLLMCQSLRKNICGLPSYGTERTEIDLQIVDSNLPPELQYACRYWAYHLMKCANSENMTYSALLFLQRHFLREHFLHWVEAMGLLGLTSEILGILDRLQAAISIFFTMQSDLF</sequence>
<dbReference type="Gene3D" id="3.40.50.300">
    <property type="entry name" value="P-loop containing nucleotide triphosphate hydrolases"/>
    <property type="match status" value="1"/>
</dbReference>
<evidence type="ECO:0000259" key="2">
    <source>
        <dbReference type="PROSITE" id="PS50837"/>
    </source>
</evidence>
<evidence type="ECO:0000256" key="1">
    <source>
        <dbReference type="ARBA" id="ARBA00022737"/>
    </source>
</evidence>
<feature type="domain" description="NACHT" evidence="2">
    <location>
        <begin position="79"/>
        <end position="229"/>
    </location>
</feature>
<dbReference type="Pfam" id="PF24883">
    <property type="entry name" value="NPHP3_N"/>
    <property type="match status" value="1"/>
</dbReference>
<accession>A0A0F7U0W5</accession>
<dbReference type="EMBL" id="CDHK01000018">
    <property type="protein sequence ID" value="CEJ62554.1"/>
    <property type="molecule type" value="Genomic_DNA"/>
</dbReference>
<dbReference type="PROSITE" id="PS50837">
    <property type="entry name" value="NACHT"/>
    <property type="match status" value="1"/>
</dbReference>
<gene>
    <name evidence="3" type="ORF">PMG11_11051</name>
</gene>
<organism evidence="3 4">
    <name type="scientific">Penicillium brasilianum</name>
    <dbReference type="NCBI Taxonomy" id="104259"/>
    <lineage>
        <taxon>Eukaryota</taxon>
        <taxon>Fungi</taxon>
        <taxon>Dikarya</taxon>
        <taxon>Ascomycota</taxon>
        <taxon>Pezizomycotina</taxon>
        <taxon>Eurotiomycetes</taxon>
        <taxon>Eurotiomycetidae</taxon>
        <taxon>Eurotiales</taxon>
        <taxon>Aspergillaceae</taxon>
        <taxon>Penicillium</taxon>
    </lineage>
</organism>
<dbReference type="STRING" id="104259.A0A0F7U0W5"/>
<dbReference type="PANTHER" id="PTHR10039">
    <property type="entry name" value="AMELOGENIN"/>
    <property type="match status" value="1"/>
</dbReference>
<keyword evidence="1" id="KW-0677">Repeat</keyword>
<keyword evidence="4" id="KW-1185">Reference proteome</keyword>
<dbReference type="OrthoDB" id="1577640at2759"/>
<dbReference type="AlphaFoldDB" id="A0A0F7U0W5"/>
<dbReference type="InterPro" id="IPR056884">
    <property type="entry name" value="NPHP3-like_N"/>
</dbReference>
<dbReference type="Proteomes" id="UP000042958">
    <property type="component" value="Unassembled WGS sequence"/>
</dbReference>
<dbReference type="InterPro" id="IPR007111">
    <property type="entry name" value="NACHT_NTPase"/>
</dbReference>
<dbReference type="SUPFAM" id="SSF52540">
    <property type="entry name" value="P-loop containing nucleoside triphosphate hydrolases"/>
    <property type="match status" value="1"/>
</dbReference>
<evidence type="ECO:0000313" key="4">
    <source>
        <dbReference type="Proteomes" id="UP000042958"/>
    </source>
</evidence>
<proteinExistence type="predicted"/>